<gene>
    <name evidence="1" type="ORF">Zmor_006965</name>
</gene>
<sequence length="149" mass="17602">MGNKIVRGVHKEIKERNLRRRSTNQRLTDLYGLFDIVAEIIRWRVKWVGQLARLSGDKTAEVILVTGDETRKRRGRPRKMWLQRNDDKSGVGWSMSLEWERVYEGSAMSLALIYTCFFHQRNSLHLQKNGYILGLIIFKLLFCNMYKNP</sequence>
<reference evidence="1" key="1">
    <citation type="journal article" date="2023" name="G3 (Bethesda)">
        <title>Whole genome assemblies of Zophobas morio and Tenebrio molitor.</title>
        <authorList>
            <person name="Kaur S."/>
            <person name="Stinson S.A."/>
            <person name="diCenzo G.C."/>
        </authorList>
    </citation>
    <scope>NUCLEOTIDE SEQUENCE</scope>
    <source>
        <strain evidence="1">QUZm001</strain>
    </source>
</reference>
<name>A0AA38IWE3_9CUCU</name>
<proteinExistence type="predicted"/>
<dbReference type="Proteomes" id="UP001168821">
    <property type="component" value="Unassembled WGS sequence"/>
</dbReference>
<keyword evidence="2" id="KW-1185">Reference proteome</keyword>
<comment type="caution">
    <text evidence="1">The sequence shown here is derived from an EMBL/GenBank/DDBJ whole genome shotgun (WGS) entry which is preliminary data.</text>
</comment>
<protein>
    <submittedName>
        <fullName evidence="1">Uncharacterized protein</fullName>
    </submittedName>
</protein>
<dbReference type="EMBL" id="JALNTZ010000002">
    <property type="protein sequence ID" value="KAJ3662626.1"/>
    <property type="molecule type" value="Genomic_DNA"/>
</dbReference>
<dbReference type="AlphaFoldDB" id="A0AA38IWE3"/>
<accession>A0AA38IWE3</accession>
<evidence type="ECO:0000313" key="1">
    <source>
        <dbReference type="EMBL" id="KAJ3662626.1"/>
    </source>
</evidence>
<evidence type="ECO:0000313" key="2">
    <source>
        <dbReference type="Proteomes" id="UP001168821"/>
    </source>
</evidence>
<organism evidence="1 2">
    <name type="scientific">Zophobas morio</name>
    <dbReference type="NCBI Taxonomy" id="2755281"/>
    <lineage>
        <taxon>Eukaryota</taxon>
        <taxon>Metazoa</taxon>
        <taxon>Ecdysozoa</taxon>
        <taxon>Arthropoda</taxon>
        <taxon>Hexapoda</taxon>
        <taxon>Insecta</taxon>
        <taxon>Pterygota</taxon>
        <taxon>Neoptera</taxon>
        <taxon>Endopterygota</taxon>
        <taxon>Coleoptera</taxon>
        <taxon>Polyphaga</taxon>
        <taxon>Cucujiformia</taxon>
        <taxon>Tenebrionidae</taxon>
        <taxon>Zophobas</taxon>
    </lineage>
</organism>